<dbReference type="Proteomes" id="UP000410984">
    <property type="component" value="Unassembled WGS sequence"/>
</dbReference>
<name>A0A509ENM1_9HYPH</name>
<evidence type="ECO:0000259" key="4">
    <source>
        <dbReference type="PROSITE" id="PS50111"/>
    </source>
</evidence>
<dbReference type="Gene3D" id="6.10.340.10">
    <property type="match status" value="1"/>
</dbReference>
<dbReference type="SMART" id="SM00304">
    <property type="entry name" value="HAMP"/>
    <property type="match status" value="1"/>
</dbReference>
<protein>
    <submittedName>
        <fullName evidence="6">Methyl-accepting chemotaxis protein McpP</fullName>
    </submittedName>
</protein>
<gene>
    <name evidence="6" type="primary">mcpP_2</name>
    <name evidence="6" type="ORF">MET9862_05686</name>
</gene>
<comment type="similarity">
    <text evidence="2">Belongs to the methyl-accepting chemotaxis (MCP) protein family.</text>
</comment>
<dbReference type="PROSITE" id="PS50885">
    <property type="entry name" value="HAMP"/>
    <property type="match status" value="1"/>
</dbReference>
<dbReference type="GO" id="GO:0016020">
    <property type="term" value="C:membrane"/>
    <property type="evidence" value="ECO:0007669"/>
    <property type="project" value="InterPro"/>
</dbReference>
<dbReference type="AlphaFoldDB" id="A0A509ENM1"/>
<evidence type="ECO:0000256" key="3">
    <source>
        <dbReference type="PROSITE-ProRule" id="PRU00284"/>
    </source>
</evidence>
<sequence>MINTARIGIRLPAATIGLALLSAAAMGAFSWSSARSGLIEASDARLRLAAEARRDGIELVADRLQADFLAASGHPQIVSNFPDLIENLDPARPDRDAVLAAFRAPASPEARLALDSPPGSGMYGRRHGKVQEVARQVVAQPGYADLIFLDGAGRIVYTATKGADFGRSLDDADLKGSGLARLVERLKDPSATGVAFEDFAAYPVGQGPSAFIGRAMTKRANVAMGTAQAAERIGTIVLRVSPTLFDQTLAKRAGLGETGQILAAGADGRLRSNPPLNAAVKAGSPVAEIGIQADRLGAGGSFTYPGADGVHRAASAAVSVLGAPWTVVAEQAEAEAVAPVRALSQTLALIALGVLAATALLGLLFARSIVRPLGALTRALTALAAREPLAEVPGSARRDEIGDIARAVVTIRDMSLEEAAQQLKTTEAARLREEQARRTLLRDLADRFEQSVGGIVAGVSEAVSGLQGSAGSMRQAVEGTAQRSTSVASAAHQTAGNVNAVAAAAEELGATVAEIGRQVEQATGLSATAVQTAGRTEATMATLASAATRIGDVVGLVSQIAEQTNLLALNATIEAARAGEAGRGFAVVAAEVKELAAQTSRATGEIGQQIAEIQASTTGASQAIQEIAGQIDAMSRVTASIAAAVEEQGATTQEIVRSMSQASAGTGEVTGNIAEVAQAAEAAGFAAASVASGADSLAAQSAALRTEVAQFLASVRAA</sequence>
<dbReference type="InterPro" id="IPR004089">
    <property type="entry name" value="MCPsignal_dom"/>
</dbReference>
<dbReference type="EMBL" id="CABFPH010000200">
    <property type="protein sequence ID" value="VUD75049.1"/>
    <property type="molecule type" value="Genomic_DNA"/>
</dbReference>
<dbReference type="SMART" id="SM00283">
    <property type="entry name" value="MA"/>
    <property type="match status" value="1"/>
</dbReference>
<dbReference type="SUPFAM" id="SSF58104">
    <property type="entry name" value="Methyl-accepting chemotaxis protein (MCP) signaling domain"/>
    <property type="match status" value="1"/>
</dbReference>
<feature type="domain" description="HAMP" evidence="5">
    <location>
        <begin position="367"/>
        <end position="420"/>
    </location>
</feature>
<keyword evidence="7" id="KW-1185">Reference proteome</keyword>
<dbReference type="InterPro" id="IPR003660">
    <property type="entry name" value="HAMP_dom"/>
</dbReference>
<evidence type="ECO:0000313" key="6">
    <source>
        <dbReference type="EMBL" id="VUD75049.1"/>
    </source>
</evidence>
<evidence type="ECO:0000256" key="1">
    <source>
        <dbReference type="ARBA" id="ARBA00023224"/>
    </source>
</evidence>
<keyword evidence="1 3" id="KW-0807">Transducer</keyword>
<dbReference type="CDD" id="cd18774">
    <property type="entry name" value="PDC2_HK_sensor"/>
    <property type="match status" value="1"/>
</dbReference>
<reference evidence="6 7" key="1">
    <citation type="submission" date="2019-06" db="EMBL/GenBank/DDBJ databases">
        <authorList>
            <person name="Rodrigo-Torres L."/>
            <person name="Arahal R. D."/>
            <person name="Lucena T."/>
        </authorList>
    </citation>
    <scope>NUCLEOTIDE SEQUENCE [LARGE SCALE GENOMIC DNA]</scope>
    <source>
        <strain evidence="6 7">SB0023/3</strain>
    </source>
</reference>
<dbReference type="SUPFAM" id="SSF158472">
    <property type="entry name" value="HAMP domain-like"/>
    <property type="match status" value="1"/>
</dbReference>
<dbReference type="PROSITE" id="PS50111">
    <property type="entry name" value="CHEMOTAXIS_TRANSDUC_2"/>
    <property type="match status" value="1"/>
</dbReference>
<dbReference type="PANTHER" id="PTHR32089">
    <property type="entry name" value="METHYL-ACCEPTING CHEMOTAXIS PROTEIN MCPB"/>
    <property type="match status" value="1"/>
</dbReference>
<dbReference type="Pfam" id="PF00672">
    <property type="entry name" value="HAMP"/>
    <property type="match status" value="1"/>
</dbReference>
<evidence type="ECO:0000313" key="7">
    <source>
        <dbReference type="Proteomes" id="UP000410984"/>
    </source>
</evidence>
<dbReference type="Pfam" id="PF00015">
    <property type="entry name" value="MCPsignal"/>
    <property type="match status" value="1"/>
</dbReference>
<feature type="domain" description="Methyl-accepting transducer" evidence="4">
    <location>
        <begin position="462"/>
        <end position="698"/>
    </location>
</feature>
<dbReference type="PANTHER" id="PTHR32089:SF112">
    <property type="entry name" value="LYSOZYME-LIKE PROTEIN-RELATED"/>
    <property type="match status" value="1"/>
</dbReference>
<dbReference type="OrthoDB" id="7293398at2"/>
<dbReference type="RefSeq" id="WP_142586271.1">
    <property type="nucleotide sequence ID" value="NZ_CABFPH010000200.1"/>
</dbReference>
<organism evidence="6 7">
    <name type="scientific">Methylobacterium symbioticum</name>
    <dbReference type="NCBI Taxonomy" id="2584084"/>
    <lineage>
        <taxon>Bacteria</taxon>
        <taxon>Pseudomonadati</taxon>
        <taxon>Pseudomonadota</taxon>
        <taxon>Alphaproteobacteria</taxon>
        <taxon>Hyphomicrobiales</taxon>
        <taxon>Methylobacteriaceae</taxon>
        <taxon>Methylobacterium</taxon>
    </lineage>
</organism>
<dbReference type="GO" id="GO:0007165">
    <property type="term" value="P:signal transduction"/>
    <property type="evidence" value="ECO:0007669"/>
    <property type="project" value="UniProtKB-KW"/>
</dbReference>
<evidence type="ECO:0000259" key="5">
    <source>
        <dbReference type="PROSITE" id="PS50885"/>
    </source>
</evidence>
<dbReference type="Gene3D" id="1.10.287.950">
    <property type="entry name" value="Methyl-accepting chemotaxis protein"/>
    <property type="match status" value="1"/>
</dbReference>
<proteinExistence type="inferred from homology"/>
<evidence type="ECO:0000256" key="2">
    <source>
        <dbReference type="ARBA" id="ARBA00029447"/>
    </source>
</evidence>
<accession>A0A509ENM1</accession>